<dbReference type="PANTHER" id="PTHR42957">
    <property type="entry name" value="HELICASE MJ1565-RELATED"/>
    <property type="match status" value="1"/>
</dbReference>
<reference evidence="2" key="2">
    <citation type="journal article" date="2021" name="PeerJ">
        <title>Extensive microbial diversity within the chicken gut microbiome revealed by metagenomics and culture.</title>
        <authorList>
            <person name="Gilroy R."/>
            <person name="Ravi A."/>
            <person name="Getino M."/>
            <person name="Pursley I."/>
            <person name="Horton D.L."/>
            <person name="Alikhan N.F."/>
            <person name="Baker D."/>
            <person name="Gharbi K."/>
            <person name="Hall N."/>
            <person name="Watson M."/>
            <person name="Adriaenssens E.M."/>
            <person name="Foster-Nyarko E."/>
            <person name="Jarju S."/>
            <person name="Secka A."/>
            <person name="Antonio M."/>
            <person name="Oren A."/>
            <person name="Chaudhuri R.R."/>
            <person name="La Ragione R."/>
            <person name="Hildebrand F."/>
            <person name="Pallen M.J."/>
        </authorList>
    </citation>
    <scope>NUCLEOTIDE SEQUENCE</scope>
    <source>
        <strain evidence="2">CHK197-8231</strain>
    </source>
</reference>
<proteinExistence type="predicted"/>
<dbReference type="InterPro" id="IPR027417">
    <property type="entry name" value="P-loop_NTPase"/>
</dbReference>
<keyword evidence="2" id="KW-0547">Nucleotide-binding</keyword>
<dbReference type="PANTHER" id="PTHR42957:SF1">
    <property type="entry name" value="HELICASE MJ1565-RELATED"/>
    <property type="match status" value="1"/>
</dbReference>
<dbReference type="AlphaFoldDB" id="A0A9D1HVZ5"/>
<reference evidence="2" key="1">
    <citation type="submission" date="2020-10" db="EMBL/GenBank/DDBJ databases">
        <authorList>
            <person name="Gilroy R."/>
        </authorList>
    </citation>
    <scope>NUCLEOTIDE SEQUENCE</scope>
    <source>
        <strain evidence="2">CHK197-8231</strain>
    </source>
</reference>
<sequence>MFGEILYISDTVAHIKIKEGTPLATNLMNMHIVFEDEKKKILGEVEDISKDIIKVHFLGEISNGRFIGGVIRKPTLSANIRIITKEELAMIVGEDGPESLLLGYSPLYDNYPVRVNINDLFANHMAIFGNTGSGKSCGVARLLQNVFVNPNLPPFRSNFFIFDAYGEYHNAFMSVNTLNPNFNFKFYTTNVKEVNGGEILSIPPWLLDVDDYALLLGATEHSQLPIIERMLKLTSIFAESSEQSLKYKNHLIAKAIMMILYTNQTSLSKRNDIFSILQTCSTPQFNLEAVVQGAGYTRKFRECFIVNKTGEFVESILVTEYVSSFIDEELDKYEAQTKNKFTLEDLEKALNFTLISEGLLQNAKTYGDAITLKVRLHALVIGENAKYFNYPNFITEENYIASLVNKNGRKAQIVNFNLEDVEDSFAKVVTKIYTKLLFHFTKMLPQRASIPFHIFLEEAHRYVQNDTDKFLLGYNIFERVAKEGRKYGLIFNLISQRPVEISETVISQCTNFMIFKMNHPRDLEYIRKMLPNVSEEVVEKQKSLQPGTCVAFGKAFKVPMIIHMEMPNPEPSSSSCDIVDTWAVHQNKGQ</sequence>
<name>A0A9D1HVZ5_9BACT</name>
<evidence type="ECO:0000259" key="1">
    <source>
        <dbReference type="Pfam" id="PF01935"/>
    </source>
</evidence>
<dbReference type="Proteomes" id="UP000824087">
    <property type="component" value="Unassembled WGS sequence"/>
</dbReference>
<dbReference type="InterPro" id="IPR002789">
    <property type="entry name" value="HerA_central"/>
</dbReference>
<evidence type="ECO:0000313" key="3">
    <source>
        <dbReference type="Proteomes" id="UP000824087"/>
    </source>
</evidence>
<dbReference type="Gene3D" id="3.40.50.300">
    <property type="entry name" value="P-loop containing nucleotide triphosphate hydrolases"/>
    <property type="match status" value="2"/>
</dbReference>
<dbReference type="CDD" id="cd01127">
    <property type="entry name" value="TrwB_TraG_TraD_VirD4"/>
    <property type="match status" value="1"/>
</dbReference>
<dbReference type="EMBL" id="DVML01000032">
    <property type="protein sequence ID" value="HIU23037.1"/>
    <property type="molecule type" value="Genomic_DNA"/>
</dbReference>
<evidence type="ECO:0000313" key="2">
    <source>
        <dbReference type="EMBL" id="HIU23037.1"/>
    </source>
</evidence>
<comment type="caution">
    <text evidence="2">The sequence shown here is derived from an EMBL/GenBank/DDBJ whole genome shotgun (WGS) entry which is preliminary data.</text>
</comment>
<organism evidence="2 3">
    <name type="scientific">Candidatus Fimihabitans intestinipullorum</name>
    <dbReference type="NCBI Taxonomy" id="2840820"/>
    <lineage>
        <taxon>Bacteria</taxon>
        <taxon>Bacillati</taxon>
        <taxon>Mycoplasmatota</taxon>
        <taxon>Mycoplasmatota incertae sedis</taxon>
        <taxon>Candidatus Fimihabitans</taxon>
    </lineage>
</organism>
<accession>A0A9D1HVZ5</accession>
<dbReference type="SUPFAM" id="SSF52540">
    <property type="entry name" value="P-loop containing nucleoside triphosphate hydrolases"/>
    <property type="match status" value="1"/>
</dbReference>
<gene>
    <name evidence="2" type="ORF">IAD49_05590</name>
</gene>
<feature type="domain" description="Helicase HerA central" evidence="1">
    <location>
        <begin position="109"/>
        <end position="248"/>
    </location>
</feature>
<dbReference type="Pfam" id="PF01935">
    <property type="entry name" value="DUF87"/>
    <property type="match status" value="1"/>
</dbReference>
<dbReference type="InterPro" id="IPR008571">
    <property type="entry name" value="HerA-like"/>
</dbReference>
<protein>
    <submittedName>
        <fullName evidence="2">ATP-binding protein</fullName>
    </submittedName>
</protein>
<dbReference type="GO" id="GO:0005524">
    <property type="term" value="F:ATP binding"/>
    <property type="evidence" value="ECO:0007669"/>
    <property type="project" value="UniProtKB-KW"/>
</dbReference>
<keyword evidence="2" id="KW-0067">ATP-binding</keyword>